<evidence type="ECO:0000256" key="1">
    <source>
        <dbReference type="ARBA" id="ARBA00005420"/>
    </source>
</evidence>
<keyword evidence="2" id="KW-0808">Transferase</keyword>
<proteinExistence type="inferred from homology"/>
<comment type="similarity">
    <text evidence="1">Belongs to the diacylglycerol acyltransferase family.</text>
</comment>
<evidence type="ECO:0000313" key="6">
    <source>
        <dbReference type="EMBL" id="CAK9273930.1"/>
    </source>
</evidence>
<dbReference type="EMBL" id="OZ020100">
    <property type="protein sequence ID" value="CAK9273930.1"/>
    <property type="molecule type" value="Genomic_DNA"/>
</dbReference>
<protein>
    <recommendedName>
        <fullName evidence="5">Serine aminopeptidase S33 domain-containing protein</fullName>
    </recommendedName>
</protein>
<accession>A0ABP0X6D0</accession>
<dbReference type="InterPro" id="IPR022742">
    <property type="entry name" value="Hydrolase_4"/>
</dbReference>
<dbReference type="SUPFAM" id="SSF53474">
    <property type="entry name" value="alpha/beta-Hydrolases"/>
    <property type="match status" value="1"/>
</dbReference>
<feature type="compositionally biased region" description="Low complexity" evidence="4">
    <location>
        <begin position="46"/>
        <end position="58"/>
    </location>
</feature>
<feature type="region of interest" description="Disordered" evidence="4">
    <location>
        <begin position="43"/>
        <end position="81"/>
    </location>
</feature>
<gene>
    <name evidence="6" type="ORF">CSSPJE1EN1_LOCUS19408</name>
</gene>
<feature type="domain" description="Serine aminopeptidase S33" evidence="5">
    <location>
        <begin position="211"/>
        <end position="391"/>
    </location>
</feature>
<name>A0ABP0X6D0_9BRYO</name>
<dbReference type="Proteomes" id="UP001497444">
    <property type="component" value="Chromosome 5"/>
</dbReference>
<evidence type="ECO:0000256" key="2">
    <source>
        <dbReference type="ARBA" id="ARBA00022679"/>
    </source>
</evidence>
<dbReference type="Pfam" id="PF12146">
    <property type="entry name" value="Hydrolase_4"/>
    <property type="match status" value="1"/>
</dbReference>
<dbReference type="Pfam" id="PF03982">
    <property type="entry name" value="DAGAT"/>
    <property type="match status" value="1"/>
</dbReference>
<sequence>MESIIMQSSSFRNPWMLLSPCSQNFALRSSGSRRYYNKQQQMIVVGSTSPSPADAAASRRSRRRSKGGNGGGATRDEIELQKQSSDIQIQLSLQDSKQTDARVALLYKSAAASAGANTSVNPIRPDSAAWKTRESWLIDEARQIIRVDEDQGPPRWYCPVESAGFPENAPLLLCLPDIVSNGLSITLHQQKLARLFKVQCLHVPFCNQAPYEALLEQVEAVIKEEQIVRPKSTIYLMGEAYGGVLALLLAARNPHVNLVLVLIDPATWCDDYQVLSPFQSLLEAAAPVPFSLLVPFLFSLTFGDPMTVAKAANMDPSSPQLEQTTHLAVILQELLQILATAMLVWSKAQCQWKVQQLQLAAHSANRQLEKIRADILLLASGEEQNLQEAKKLKQLLPSCSVRVFKNSKPALLMDERVQVASLIKATHMYRLKKHHDIVLDYLPPTEDEIKTFHNSHIRIMKELFSPVFLTVDEKGKMKRGVPRITKEHPILFICNHTFVGFDLGILLNEFLEDQNVMIRSLAHPALIMTDSLVDLPESGLPDLVRLLGAVPVTGSNLYKLMAAHEAVLLLPGGMREAVKRKGEAYKLLWPKKPEFVRTAVRHGATIIPVAAVGGDDFIQILLDQDQVLQFPVIGEAIRNMGANIPRARLANRTEAAEDSLLGSIGFPKPPPRMYFAFQKPIYTHEFPQILHNKEAVDNLYQQVKAEIESGLHYLLQKRKEDPYESFIPRIIFENTQGHSAPTFEP</sequence>
<organism evidence="6 7">
    <name type="scientific">Sphagnum jensenii</name>
    <dbReference type="NCBI Taxonomy" id="128206"/>
    <lineage>
        <taxon>Eukaryota</taxon>
        <taxon>Viridiplantae</taxon>
        <taxon>Streptophyta</taxon>
        <taxon>Embryophyta</taxon>
        <taxon>Bryophyta</taxon>
        <taxon>Sphagnophytina</taxon>
        <taxon>Sphagnopsida</taxon>
        <taxon>Sphagnales</taxon>
        <taxon>Sphagnaceae</taxon>
        <taxon>Sphagnum</taxon>
    </lineage>
</organism>
<reference evidence="6" key="1">
    <citation type="submission" date="2024-02" db="EMBL/GenBank/DDBJ databases">
        <authorList>
            <consortium name="ELIXIR-Norway"/>
            <consortium name="Elixir Norway"/>
        </authorList>
    </citation>
    <scope>NUCLEOTIDE SEQUENCE</scope>
</reference>
<dbReference type="CDD" id="cd07987">
    <property type="entry name" value="LPLAT_MGAT-like"/>
    <property type="match status" value="1"/>
</dbReference>
<keyword evidence="7" id="KW-1185">Reference proteome</keyword>
<evidence type="ECO:0000256" key="4">
    <source>
        <dbReference type="SAM" id="MobiDB-lite"/>
    </source>
</evidence>
<dbReference type="PANTHER" id="PTHR22753:SF14">
    <property type="entry name" value="MONOACYLGLYCEROL_DIACYLGLYCEROL O-ACYLTRANSFERASE"/>
    <property type="match status" value="1"/>
</dbReference>
<dbReference type="InterPro" id="IPR007130">
    <property type="entry name" value="DAGAT"/>
</dbReference>
<evidence type="ECO:0000313" key="7">
    <source>
        <dbReference type="Proteomes" id="UP001497444"/>
    </source>
</evidence>
<keyword evidence="3" id="KW-0012">Acyltransferase</keyword>
<evidence type="ECO:0000259" key="5">
    <source>
        <dbReference type="Pfam" id="PF12146"/>
    </source>
</evidence>
<evidence type="ECO:0000256" key="3">
    <source>
        <dbReference type="ARBA" id="ARBA00023315"/>
    </source>
</evidence>
<dbReference type="PANTHER" id="PTHR22753">
    <property type="entry name" value="TRANSMEMBRANE PROTEIN 68"/>
    <property type="match status" value="1"/>
</dbReference>
<dbReference type="InterPro" id="IPR029058">
    <property type="entry name" value="AB_hydrolase_fold"/>
</dbReference>
<dbReference type="Gene3D" id="3.40.50.1820">
    <property type="entry name" value="alpha/beta hydrolase"/>
    <property type="match status" value="1"/>
</dbReference>